<evidence type="ECO:0000313" key="2">
    <source>
        <dbReference type="EMBL" id="AGH96758.1"/>
    </source>
</evidence>
<feature type="chain" id="PRO_5004060123" evidence="1">
    <location>
        <begin position="25"/>
        <end position="112"/>
    </location>
</feature>
<dbReference type="RefSeq" id="WP_015471248.1">
    <property type="nucleotide sequence ID" value="NC_020813.1"/>
</dbReference>
<reference evidence="2 3" key="1">
    <citation type="journal article" date="2013" name="ISME J.">
        <title>By their genes ye shall know them: genomic signatures of predatory bacteria.</title>
        <authorList>
            <person name="Pasternak Z."/>
            <person name="Pietrokovski S."/>
            <person name="Rotem O."/>
            <person name="Gophna U."/>
            <person name="Lurie-Weinberger M.N."/>
            <person name="Jurkevitch E."/>
        </authorList>
    </citation>
    <scope>NUCLEOTIDE SEQUENCE [LARGE SCALE GENOMIC DNA]</scope>
    <source>
        <strain evidence="2 3">JSS</strain>
    </source>
</reference>
<name>M4VBZ1_9BACT</name>
<evidence type="ECO:0000313" key="3">
    <source>
        <dbReference type="Proteomes" id="UP000012040"/>
    </source>
</evidence>
<protein>
    <submittedName>
        <fullName evidence="2">Uncharacterized protein</fullName>
    </submittedName>
</protein>
<organism evidence="2 3">
    <name type="scientific">Pseudobdellovibrio exovorus JSS</name>
    <dbReference type="NCBI Taxonomy" id="1184267"/>
    <lineage>
        <taxon>Bacteria</taxon>
        <taxon>Pseudomonadati</taxon>
        <taxon>Bdellovibrionota</taxon>
        <taxon>Bdellovibrionia</taxon>
        <taxon>Bdellovibrionales</taxon>
        <taxon>Pseudobdellovibrionaceae</taxon>
        <taxon>Pseudobdellovibrio</taxon>
    </lineage>
</organism>
<dbReference type="Proteomes" id="UP000012040">
    <property type="component" value="Chromosome"/>
</dbReference>
<keyword evidence="3" id="KW-1185">Reference proteome</keyword>
<dbReference type="KEGG" id="bex:A11Q_2542"/>
<feature type="signal peptide" evidence="1">
    <location>
        <begin position="1"/>
        <end position="24"/>
    </location>
</feature>
<keyword evidence="1" id="KW-0732">Signal</keyword>
<dbReference type="PATRIC" id="fig|1184267.3.peg.2569"/>
<accession>M4VBZ1</accession>
<dbReference type="HOGENOM" id="CLU_2140968_0_0_7"/>
<evidence type="ECO:0000256" key="1">
    <source>
        <dbReference type="SAM" id="SignalP"/>
    </source>
</evidence>
<dbReference type="AlphaFoldDB" id="M4VBZ1"/>
<gene>
    <name evidence="2" type="ORF">A11Q_2542</name>
</gene>
<sequence>MRMKNSVLMAGVFAVLLGAVVAKAQTTTTESTETTVQVDTSQCVEREVLLVVKSTRNVHYSEKDEGRLISDRTIKIKDCGGLVLVDKTPAQGSNGSAGRIVCPPSVQDCIRP</sequence>
<dbReference type="EMBL" id="CP003537">
    <property type="protein sequence ID" value="AGH96758.1"/>
    <property type="molecule type" value="Genomic_DNA"/>
</dbReference>
<proteinExistence type="predicted"/>
<dbReference type="STRING" id="1184267.A11Q_2542"/>